<proteinExistence type="predicted"/>
<dbReference type="Pfam" id="PF16344">
    <property type="entry name" value="FecR_C"/>
    <property type="match status" value="1"/>
</dbReference>
<sequence>MENPEKNIDWDKLIPKLEDLGSDAEPGFAEYSEEARQLRMAREMRGRLSAGAPDDQFPAEEGWQRFRENLERENAGRSKVRWLYWTGAAAAAAIIAVAGVRYYRQENAPGKVPVAVAEHQPSGQVQIKSSSGKSLVLTDNAQEWQPGNGTSVSADKQGIVYSESAGAAVTMDTLVVPRGNKTRIQLADGTVVWMNAASRLIYPSAFTGPKREIQLEGEAYFDVAQDASHPLIVTAEGINVEVLGTEFNINTYSDIVYTTLAQGKVKTSAAGKSLLMQPGDQVAFDRAAGEMNRRVPDMRSVTAWKDGQIYFEDIRLEDITKTLGRDYDYQFRFEDESLRQLSFTLDMPRPASLKAVLEQISRTAGDIRFRMEDNIVYLSR</sequence>
<feature type="domain" description="FecR protein" evidence="2">
    <location>
        <begin position="172"/>
        <end position="266"/>
    </location>
</feature>
<keyword evidence="1" id="KW-0812">Transmembrane</keyword>
<keyword evidence="5" id="KW-1185">Reference proteome</keyword>
<keyword evidence="1" id="KW-1133">Transmembrane helix</keyword>
<dbReference type="Proteomes" id="UP001485459">
    <property type="component" value="Chromosome"/>
</dbReference>
<feature type="domain" description="Protein FecR C-terminal" evidence="3">
    <location>
        <begin position="309"/>
        <end position="377"/>
    </location>
</feature>
<feature type="transmembrane region" description="Helical" evidence="1">
    <location>
        <begin position="82"/>
        <end position="103"/>
    </location>
</feature>
<dbReference type="EMBL" id="CP149822">
    <property type="protein sequence ID" value="WZN43273.1"/>
    <property type="molecule type" value="Genomic_DNA"/>
</dbReference>
<dbReference type="PIRSF" id="PIRSF018266">
    <property type="entry name" value="FecR"/>
    <property type="match status" value="1"/>
</dbReference>
<name>A0ABZ2YUC8_9BACT</name>
<reference evidence="5" key="1">
    <citation type="submission" date="2024-03" db="EMBL/GenBank/DDBJ databases">
        <title>Chitinophaga horti sp. nov., isolated from garden soil.</title>
        <authorList>
            <person name="Lee D.S."/>
            <person name="Han D.M."/>
            <person name="Baek J.H."/>
            <person name="Choi D.G."/>
            <person name="Jeon J.H."/>
            <person name="Jeon C.O."/>
        </authorList>
    </citation>
    <scope>NUCLEOTIDE SEQUENCE [LARGE SCALE GENOMIC DNA]</scope>
    <source>
        <strain evidence="5">GPA1</strain>
    </source>
</reference>
<dbReference type="Gene3D" id="3.55.50.30">
    <property type="match status" value="1"/>
</dbReference>
<dbReference type="InterPro" id="IPR006860">
    <property type="entry name" value="FecR"/>
</dbReference>
<evidence type="ECO:0000313" key="4">
    <source>
        <dbReference type="EMBL" id="WZN43273.1"/>
    </source>
</evidence>
<evidence type="ECO:0000256" key="1">
    <source>
        <dbReference type="SAM" id="Phobius"/>
    </source>
</evidence>
<dbReference type="Gene3D" id="2.60.120.1440">
    <property type="match status" value="1"/>
</dbReference>
<dbReference type="Pfam" id="PF04773">
    <property type="entry name" value="FecR"/>
    <property type="match status" value="1"/>
</dbReference>
<evidence type="ECO:0000259" key="2">
    <source>
        <dbReference type="Pfam" id="PF04773"/>
    </source>
</evidence>
<dbReference type="PANTHER" id="PTHR30273:SF2">
    <property type="entry name" value="PROTEIN FECR"/>
    <property type="match status" value="1"/>
</dbReference>
<organism evidence="4 5">
    <name type="scientific">Chitinophaga pollutisoli</name>
    <dbReference type="NCBI Taxonomy" id="3133966"/>
    <lineage>
        <taxon>Bacteria</taxon>
        <taxon>Pseudomonadati</taxon>
        <taxon>Bacteroidota</taxon>
        <taxon>Chitinophagia</taxon>
        <taxon>Chitinophagales</taxon>
        <taxon>Chitinophagaceae</taxon>
        <taxon>Chitinophaga</taxon>
    </lineage>
</organism>
<gene>
    <name evidence="4" type="ORF">WJU16_09540</name>
</gene>
<dbReference type="PANTHER" id="PTHR30273">
    <property type="entry name" value="PERIPLASMIC SIGNAL SENSOR AND SIGMA FACTOR ACTIVATOR FECR-RELATED"/>
    <property type="match status" value="1"/>
</dbReference>
<keyword evidence="1" id="KW-0472">Membrane</keyword>
<evidence type="ECO:0000313" key="5">
    <source>
        <dbReference type="Proteomes" id="UP001485459"/>
    </source>
</evidence>
<protein>
    <submittedName>
        <fullName evidence="4">FecR domain-containing protein</fullName>
    </submittedName>
</protein>
<evidence type="ECO:0000259" key="3">
    <source>
        <dbReference type="Pfam" id="PF16344"/>
    </source>
</evidence>
<dbReference type="RefSeq" id="WP_341838090.1">
    <property type="nucleotide sequence ID" value="NZ_CP149822.1"/>
</dbReference>
<dbReference type="InterPro" id="IPR032508">
    <property type="entry name" value="FecR_C"/>
</dbReference>
<dbReference type="InterPro" id="IPR012373">
    <property type="entry name" value="Ferrdict_sens_TM"/>
</dbReference>
<accession>A0ABZ2YUC8</accession>